<dbReference type="Pfam" id="PF13181">
    <property type="entry name" value="TPR_8"/>
    <property type="match status" value="1"/>
</dbReference>
<dbReference type="EMBL" id="JAQSJE010000004">
    <property type="protein sequence ID" value="MDD0823917.1"/>
    <property type="molecule type" value="Genomic_DNA"/>
</dbReference>
<organism evidence="5 6">
    <name type="scientific">Mannheimia cairinae</name>
    <dbReference type="NCBI Taxonomy" id="3025936"/>
    <lineage>
        <taxon>Bacteria</taxon>
        <taxon>Pseudomonadati</taxon>
        <taxon>Pseudomonadota</taxon>
        <taxon>Gammaproteobacteria</taxon>
        <taxon>Pasteurellales</taxon>
        <taxon>Pasteurellaceae</taxon>
        <taxon>Mannheimia</taxon>
    </lineage>
</organism>
<dbReference type="Pfam" id="PF14559">
    <property type="entry name" value="TPR_19"/>
    <property type="match status" value="1"/>
</dbReference>
<proteinExistence type="predicted"/>
<dbReference type="SMART" id="SM00028">
    <property type="entry name" value="TPR"/>
    <property type="match status" value="3"/>
</dbReference>
<dbReference type="InterPro" id="IPR052628">
    <property type="entry name" value="CFAP70"/>
</dbReference>
<dbReference type="PANTHER" id="PTHR44314">
    <property type="entry name" value="CILIA- AND FLAGELLA-ASSOCIATED PROTEIN 70"/>
    <property type="match status" value="1"/>
</dbReference>
<evidence type="ECO:0000256" key="3">
    <source>
        <dbReference type="PROSITE-ProRule" id="PRU00339"/>
    </source>
</evidence>
<dbReference type="SUPFAM" id="SSF48452">
    <property type="entry name" value="TPR-like"/>
    <property type="match status" value="1"/>
</dbReference>
<dbReference type="PROSITE" id="PS50005">
    <property type="entry name" value="TPR"/>
    <property type="match status" value="2"/>
</dbReference>
<feature type="repeat" description="TPR" evidence="3">
    <location>
        <begin position="40"/>
        <end position="73"/>
    </location>
</feature>
<dbReference type="RefSeq" id="WP_273747850.1">
    <property type="nucleotide sequence ID" value="NZ_JAQSJE010000004.1"/>
</dbReference>
<dbReference type="PANTHER" id="PTHR44314:SF1">
    <property type="entry name" value="CILIA- AND FLAGELLA-ASSOCIATED PROTEIN 70"/>
    <property type="match status" value="1"/>
</dbReference>
<dbReference type="Proteomes" id="UP001221909">
    <property type="component" value="Unassembled WGS sequence"/>
</dbReference>
<keyword evidence="4" id="KW-0732">Signal</keyword>
<gene>
    <name evidence="5" type="primary">pilW</name>
    <name evidence="5" type="ORF">PTQ27_05495</name>
</gene>
<evidence type="ECO:0000256" key="2">
    <source>
        <dbReference type="ARBA" id="ARBA00022803"/>
    </source>
</evidence>
<sequence>MMFAKFLKNLTACSLAILLVACSSTQQSSSEPEFNRSEAVKARINLALAYLEQNDFPKAKQNIDKALSHDAKDYLPYSVLAYYYQQTGDVENAEKSYQQALSLSDNRPDVLNNYGTFLCKQGQFKQAYQQFETAVKSPKPYYHQADSLENIILCAKKEPNWQKVTETLTELEKLDKPRATLLKESK</sequence>
<dbReference type="Gene3D" id="1.25.40.10">
    <property type="entry name" value="Tetratricopeptide repeat domain"/>
    <property type="match status" value="1"/>
</dbReference>
<dbReference type="InterPro" id="IPR019734">
    <property type="entry name" value="TPR_rpt"/>
</dbReference>
<evidence type="ECO:0000313" key="6">
    <source>
        <dbReference type="Proteomes" id="UP001221909"/>
    </source>
</evidence>
<accession>A0ABT5MP19</accession>
<dbReference type="InterPro" id="IPR011990">
    <property type="entry name" value="TPR-like_helical_dom_sf"/>
</dbReference>
<protein>
    <submittedName>
        <fullName evidence="5">Type IV pilus biogenesis/stability protein PilW</fullName>
    </submittedName>
</protein>
<dbReference type="InterPro" id="IPR013360">
    <property type="entry name" value="Pilus_4_PilW"/>
</dbReference>
<dbReference type="NCBIfam" id="TIGR02521">
    <property type="entry name" value="type_IV_pilW"/>
    <property type="match status" value="1"/>
</dbReference>
<comment type="caution">
    <text evidence="5">The sequence shown here is derived from an EMBL/GenBank/DDBJ whole genome shotgun (WGS) entry which is preliminary data.</text>
</comment>
<feature type="signal peptide" evidence="4">
    <location>
        <begin position="1"/>
        <end position="28"/>
    </location>
</feature>
<evidence type="ECO:0000313" key="5">
    <source>
        <dbReference type="EMBL" id="MDD0823917.1"/>
    </source>
</evidence>
<keyword evidence="2 3" id="KW-0802">TPR repeat</keyword>
<feature type="chain" id="PRO_5046782810" evidence="4">
    <location>
        <begin position="29"/>
        <end position="186"/>
    </location>
</feature>
<keyword evidence="6" id="KW-1185">Reference proteome</keyword>
<evidence type="ECO:0000256" key="4">
    <source>
        <dbReference type="SAM" id="SignalP"/>
    </source>
</evidence>
<keyword evidence="1" id="KW-0677">Repeat</keyword>
<name>A0ABT5MP19_9PAST</name>
<feature type="repeat" description="TPR" evidence="3">
    <location>
        <begin position="74"/>
        <end position="107"/>
    </location>
</feature>
<reference evidence="5 6" key="1">
    <citation type="submission" date="2023-02" db="EMBL/GenBank/DDBJ databases">
        <title>Mannheimia cairiniae sp. nov., a novel species of Mannheimia obtained from moscovy ducks (Cairina moschata) and reclassification of Mannheimia ovis as heterotypic synonym of Mannheimia pernigra.</title>
        <authorList>
            <person name="Christensen H."/>
        </authorList>
    </citation>
    <scope>NUCLEOTIDE SEQUENCE [LARGE SCALE GENOMIC DNA]</scope>
    <source>
        <strain evidence="5 6">AT1</strain>
    </source>
</reference>
<dbReference type="PROSITE" id="PS51257">
    <property type="entry name" value="PROKAR_LIPOPROTEIN"/>
    <property type="match status" value="1"/>
</dbReference>
<evidence type="ECO:0000256" key="1">
    <source>
        <dbReference type="ARBA" id="ARBA00022737"/>
    </source>
</evidence>